<gene>
    <name evidence="1" type="ORF">MLD38_031407</name>
</gene>
<protein>
    <submittedName>
        <fullName evidence="1">Uncharacterized protein</fullName>
    </submittedName>
</protein>
<evidence type="ECO:0000313" key="1">
    <source>
        <dbReference type="EMBL" id="KAI4326055.1"/>
    </source>
</evidence>
<sequence length="111" mass="11161">MAKLFTTTVNVLFLVLILLGASAIETRPLNGLNTKDIAAGDLSDGFFDGLLLGAMKQSGPSPGKGHKFTDSEAMDHMVDDGSSTGAAHGFTGSGNVAHVMDSGPSSGGGGH</sequence>
<dbReference type="EMBL" id="CM042888">
    <property type="protein sequence ID" value="KAI4326055.1"/>
    <property type="molecule type" value="Genomic_DNA"/>
</dbReference>
<name>A0ACB9MQ52_9MYRT</name>
<accession>A0ACB9MQ52</accession>
<reference evidence="2" key="1">
    <citation type="journal article" date="2023" name="Front. Plant Sci.">
        <title>Chromosomal-level genome assembly of Melastoma candidum provides insights into trichome evolution.</title>
        <authorList>
            <person name="Zhong Y."/>
            <person name="Wu W."/>
            <person name="Sun C."/>
            <person name="Zou P."/>
            <person name="Liu Y."/>
            <person name="Dai S."/>
            <person name="Zhou R."/>
        </authorList>
    </citation>
    <scope>NUCLEOTIDE SEQUENCE [LARGE SCALE GENOMIC DNA]</scope>
</reference>
<comment type="caution">
    <text evidence="1">The sequence shown here is derived from an EMBL/GenBank/DDBJ whole genome shotgun (WGS) entry which is preliminary data.</text>
</comment>
<proteinExistence type="predicted"/>
<keyword evidence="2" id="KW-1185">Reference proteome</keyword>
<evidence type="ECO:0000313" key="2">
    <source>
        <dbReference type="Proteomes" id="UP001057402"/>
    </source>
</evidence>
<dbReference type="Proteomes" id="UP001057402">
    <property type="component" value="Chromosome 9"/>
</dbReference>
<organism evidence="1 2">
    <name type="scientific">Melastoma candidum</name>
    <dbReference type="NCBI Taxonomy" id="119954"/>
    <lineage>
        <taxon>Eukaryota</taxon>
        <taxon>Viridiplantae</taxon>
        <taxon>Streptophyta</taxon>
        <taxon>Embryophyta</taxon>
        <taxon>Tracheophyta</taxon>
        <taxon>Spermatophyta</taxon>
        <taxon>Magnoliopsida</taxon>
        <taxon>eudicotyledons</taxon>
        <taxon>Gunneridae</taxon>
        <taxon>Pentapetalae</taxon>
        <taxon>rosids</taxon>
        <taxon>malvids</taxon>
        <taxon>Myrtales</taxon>
        <taxon>Melastomataceae</taxon>
        <taxon>Melastomatoideae</taxon>
        <taxon>Melastomateae</taxon>
        <taxon>Melastoma</taxon>
    </lineage>
</organism>